<feature type="domain" description="Helicase ATP-binding" evidence="8">
    <location>
        <begin position="454"/>
        <end position="634"/>
    </location>
</feature>
<evidence type="ECO:0000256" key="7">
    <source>
        <dbReference type="SAM" id="MobiDB-lite"/>
    </source>
</evidence>
<evidence type="ECO:0000256" key="5">
    <source>
        <dbReference type="ARBA" id="ARBA00022840"/>
    </source>
</evidence>
<protein>
    <recommendedName>
        <fullName evidence="1">RNA helicase</fullName>
        <ecNumber evidence="1">3.6.4.13</ecNumber>
    </recommendedName>
</protein>
<keyword evidence="12" id="KW-1185">Reference proteome</keyword>
<organism evidence="11 12">
    <name type="scientific">Hondaea fermentalgiana</name>
    <dbReference type="NCBI Taxonomy" id="2315210"/>
    <lineage>
        <taxon>Eukaryota</taxon>
        <taxon>Sar</taxon>
        <taxon>Stramenopiles</taxon>
        <taxon>Bigyra</taxon>
        <taxon>Labyrinthulomycetes</taxon>
        <taxon>Thraustochytrida</taxon>
        <taxon>Thraustochytriidae</taxon>
        <taxon>Hondaea</taxon>
    </lineage>
</organism>
<evidence type="ECO:0000256" key="4">
    <source>
        <dbReference type="ARBA" id="ARBA00022806"/>
    </source>
</evidence>
<dbReference type="CDD" id="cd18787">
    <property type="entry name" value="SF2_C_DEAD"/>
    <property type="match status" value="1"/>
</dbReference>
<dbReference type="Pfam" id="PF00270">
    <property type="entry name" value="DEAD"/>
    <property type="match status" value="1"/>
</dbReference>
<dbReference type="GO" id="GO:0016787">
    <property type="term" value="F:hydrolase activity"/>
    <property type="evidence" value="ECO:0007669"/>
    <property type="project" value="UniProtKB-KW"/>
</dbReference>
<dbReference type="Pfam" id="PF00271">
    <property type="entry name" value="Helicase_C"/>
    <property type="match status" value="1"/>
</dbReference>
<comment type="caution">
    <text evidence="11">The sequence shown here is derived from an EMBL/GenBank/DDBJ whole genome shotgun (WGS) entry which is preliminary data.</text>
</comment>
<dbReference type="PROSITE" id="PS00039">
    <property type="entry name" value="DEAD_ATP_HELICASE"/>
    <property type="match status" value="1"/>
</dbReference>
<dbReference type="InterPro" id="IPR001650">
    <property type="entry name" value="Helicase_C-like"/>
</dbReference>
<evidence type="ECO:0000313" key="12">
    <source>
        <dbReference type="Proteomes" id="UP000241890"/>
    </source>
</evidence>
<dbReference type="OrthoDB" id="196131at2759"/>
<feature type="compositionally biased region" description="Basic and acidic residues" evidence="7">
    <location>
        <begin position="308"/>
        <end position="326"/>
    </location>
</feature>
<dbReference type="Gene3D" id="3.40.50.300">
    <property type="entry name" value="P-loop containing nucleotide triphosphate hydrolases"/>
    <property type="match status" value="2"/>
</dbReference>
<dbReference type="InterPro" id="IPR011545">
    <property type="entry name" value="DEAD/DEAH_box_helicase_dom"/>
</dbReference>
<feature type="compositionally biased region" description="Low complexity" evidence="7">
    <location>
        <begin position="288"/>
        <end position="300"/>
    </location>
</feature>
<dbReference type="CDD" id="cd17945">
    <property type="entry name" value="DEADc_DDX23"/>
    <property type="match status" value="1"/>
</dbReference>
<dbReference type="SUPFAM" id="SSF52540">
    <property type="entry name" value="P-loop containing nucleoside triphosphate hydrolases"/>
    <property type="match status" value="1"/>
</dbReference>
<dbReference type="PROSITE" id="PS51195">
    <property type="entry name" value="Q_MOTIF"/>
    <property type="match status" value="1"/>
</dbReference>
<proteinExistence type="predicted"/>
<dbReference type="AlphaFoldDB" id="A0A2R5FZ01"/>
<dbReference type="PROSITE" id="PS51194">
    <property type="entry name" value="HELICASE_CTER"/>
    <property type="match status" value="1"/>
</dbReference>
<dbReference type="GO" id="GO:0005524">
    <property type="term" value="F:ATP binding"/>
    <property type="evidence" value="ECO:0007669"/>
    <property type="project" value="UniProtKB-KW"/>
</dbReference>
<dbReference type="InterPro" id="IPR014014">
    <property type="entry name" value="RNA_helicase_DEAD_Q_motif"/>
</dbReference>
<dbReference type="GO" id="GO:0003724">
    <property type="term" value="F:RNA helicase activity"/>
    <property type="evidence" value="ECO:0007669"/>
    <property type="project" value="UniProtKB-EC"/>
</dbReference>
<name>A0A2R5FZ01_9STRA</name>
<sequence>MNRTTAQKLYDESLASLMVPVRVGKRGIFRVMMAPEGWIQSVKSVRASAKPCPSSFTLFVPGDKNRKPRFGQLDQLDKHQQHVASILAKDMEKLFRTSEIAYVLQGKSPVLDAEVKNRLNDITERFGLLPEPALKDADDRERNLRLEQQRLAEEKEQIWQEVQPTIFEQLLEQERAFEAENQEHLRVRCASSGGAAAHFGSRAKKLSQQPDRASWPEEAAAPGAQRELSPEEQAEAERFARIAARAEAIAAEREAAARQGVHAVADDEQQQQQQQQPQLQQHSLRNEATTATDASNASSAPGGVRFMSKAERERQRQLEAEAEAAKREKKKAKKEKKHKKKKDKEKKKRGKDSEAPPAPEPLLLQEKRQRQDGHQVSLAQQTRRRVLHWSEKTLEEMTDRDWRIVREDHDIYTKGSTVPNPARSWDEMQLPRELRETIRGVGYTRPSPIQMQAIPIGLQRRDIIGVAETGSGKTAAFVVPLAVHLGVQTAEKLASCSEDGPLAVIMAPTRELAQQIGEEARKLTIDARIAVVVGGNAIQDQINELRRGAYVVVATPGRLLDCLEHRYVVFNQCDYLVLDEADRMIDMGFEPQVHAVIGNMRGEADARVTIMFSATMPPAVERLAQKYMKAPAIVRIGDKDSSKNRNIAQQVYFLPSEAKKRDKLTQLIRDSAPPIIVFANSKRGCDVVYEYLQAASVRATVLHGGKAQAQREASLEAFKEKRFDVLIATDVAGRGLDIANVSHVINFEMPTEIERYEHRIGRTGRAGKKGLASTLLTDDDEKMFPPLVRFLRSSKASVPQALASHPAIQQAILK</sequence>
<evidence type="ECO:0000259" key="10">
    <source>
        <dbReference type="PROSITE" id="PS51195"/>
    </source>
</evidence>
<dbReference type="InParanoid" id="A0A2R5FZ01"/>
<dbReference type="SMART" id="SM00490">
    <property type="entry name" value="HELICc"/>
    <property type="match status" value="1"/>
</dbReference>
<dbReference type="PANTHER" id="PTHR47958">
    <property type="entry name" value="ATP-DEPENDENT RNA HELICASE DBP3"/>
    <property type="match status" value="1"/>
</dbReference>
<dbReference type="Proteomes" id="UP000241890">
    <property type="component" value="Unassembled WGS sequence"/>
</dbReference>
<accession>A0A2R5FZ01</accession>
<feature type="domain" description="DEAD-box RNA helicase Q" evidence="10">
    <location>
        <begin position="423"/>
        <end position="451"/>
    </location>
</feature>
<keyword evidence="3" id="KW-0378">Hydrolase</keyword>
<evidence type="ECO:0000256" key="1">
    <source>
        <dbReference type="ARBA" id="ARBA00012552"/>
    </source>
</evidence>
<evidence type="ECO:0000256" key="6">
    <source>
        <dbReference type="PROSITE-ProRule" id="PRU00552"/>
    </source>
</evidence>
<evidence type="ECO:0000259" key="9">
    <source>
        <dbReference type="PROSITE" id="PS51194"/>
    </source>
</evidence>
<feature type="region of interest" description="Disordered" evidence="7">
    <location>
        <begin position="197"/>
        <end position="236"/>
    </location>
</feature>
<dbReference type="InterPro" id="IPR014001">
    <property type="entry name" value="Helicase_ATP-bd"/>
</dbReference>
<evidence type="ECO:0000313" key="11">
    <source>
        <dbReference type="EMBL" id="GBG23986.1"/>
    </source>
</evidence>
<dbReference type="InterPro" id="IPR000629">
    <property type="entry name" value="RNA-helicase_DEAD-box_CS"/>
</dbReference>
<gene>
    <name evidence="11" type="ORF">FCC1311_002052</name>
</gene>
<dbReference type="SMART" id="SM00487">
    <property type="entry name" value="DEXDc"/>
    <property type="match status" value="1"/>
</dbReference>
<keyword evidence="4 11" id="KW-0347">Helicase</keyword>
<reference evidence="11 12" key="1">
    <citation type="submission" date="2017-12" db="EMBL/GenBank/DDBJ databases">
        <title>Sequencing, de novo assembly and annotation of complete genome of a new Thraustochytrid species, strain FCC1311.</title>
        <authorList>
            <person name="Sedici K."/>
            <person name="Godart F."/>
            <person name="Aiese Cigliano R."/>
            <person name="Sanseverino W."/>
            <person name="Barakat M."/>
            <person name="Ortet P."/>
            <person name="Marechal E."/>
            <person name="Cagnac O."/>
            <person name="Amato A."/>
        </authorList>
    </citation>
    <scope>NUCLEOTIDE SEQUENCE [LARGE SCALE GENOMIC DNA]</scope>
</reference>
<dbReference type="EMBL" id="BEYU01000001">
    <property type="protein sequence ID" value="GBG23986.1"/>
    <property type="molecule type" value="Genomic_DNA"/>
</dbReference>
<feature type="compositionally biased region" description="Basic residues" evidence="7">
    <location>
        <begin position="327"/>
        <end position="350"/>
    </location>
</feature>
<evidence type="ECO:0000256" key="3">
    <source>
        <dbReference type="ARBA" id="ARBA00022801"/>
    </source>
</evidence>
<keyword evidence="2" id="KW-0547">Nucleotide-binding</keyword>
<evidence type="ECO:0000259" key="8">
    <source>
        <dbReference type="PROSITE" id="PS51192"/>
    </source>
</evidence>
<feature type="region of interest" description="Disordered" evidence="7">
    <location>
        <begin position="257"/>
        <end position="381"/>
    </location>
</feature>
<dbReference type="EC" id="3.6.4.13" evidence="1"/>
<feature type="short sequence motif" description="Q motif" evidence="6">
    <location>
        <begin position="423"/>
        <end position="451"/>
    </location>
</feature>
<feature type="domain" description="Helicase C-terminal" evidence="9">
    <location>
        <begin position="663"/>
        <end position="806"/>
    </location>
</feature>
<keyword evidence="5" id="KW-0067">ATP-binding</keyword>
<dbReference type="GO" id="GO:0003676">
    <property type="term" value="F:nucleic acid binding"/>
    <property type="evidence" value="ECO:0007669"/>
    <property type="project" value="InterPro"/>
</dbReference>
<evidence type="ECO:0000256" key="2">
    <source>
        <dbReference type="ARBA" id="ARBA00022741"/>
    </source>
</evidence>
<dbReference type="PROSITE" id="PS51192">
    <property type="entry name" value="HELICASE_ATP_BIND_1"/>
    <property type="match status" value="1"/>
</dbReference>
<dbReference type="InterPro" id="IPR027417">
    <property type="entry name" value="P-loop_NTPase"/>
</dbReference>
<feature type="compositionally biased region" description="Low complexity" evidence="7">
    <location>
        <begin position="270"/>
        <end position="281"/>
    </location>
</feature>